<proteinExistence type="predicted"/>
<keyword evidence="1" id="KW-0732">Signal</keyword>
<dbReference type="InterPro" id="IPR023393">
    <property type="entry name" value="START-like_dom_sf"/>
</dbReference>
<dbReference type="Gene3D" id="3.30.530.20">
    <property type="match status" value="1"/>
</dbReference>
<accession>A0A3B7M1A0</accession>
<sequence>MKKLAYALLLLPAMSMSQAWAEDRPVQVEEKTVLNYSTGGYATVEIQKPVAHVFKSLTNVNIWPDINKGVTLRIQPENVKVQQGIKFKETIASPIPGIKNWTNEWHVLEYIPNKKFVIAGWETYAQVPIHSKISYEFAEKSQNTTEFKRTIEVTLDKKFIEGASKQEVEALYRFVGSQWEMAQHLKNYIETH</sequence>
<evidence type="ECO:0000313" key="3">
    <source>
        <dbReference type="Proteomes" id="UP000263753"/>
    </source>
</evidence>
<dbReference type="KEGG" id="achi:CDG60_17235"/>
<feature type="signal peptide" evidence="1">
    <location>
        <begin position="1"/>
        <end position="21"/>
    </location>
</feature>
<gene>
    <name evidence="2" type="ORF">CDG60_17235</name>
</gene>
<feature type="chain" id="PRO_5017694474" evidence="1">
    <location>
        <begin position="22"/>
        <end position="192"/>
    </location>
</feature>
<dbReference type="EMBL" id="CP032134">
    <property type="protein sequence ID" value="AXY58145.1"/>
    <property type="molecule type" value="Genomic_DNA"/>
</dbReference>
<reference evidence="3" key="1">
    <citation type="submission" date="2018-09" db="EMBL/GenBank/DDBJ databases">
        <title>The complete genome of Acinetobacter sp. strain WCHAc010005.</title>
        <authorList>
            <person name="Hu Y."/>
            <person name="Long H."/>
            <person name="Feng Y."/>
            <person name="Zong Z."/>
        </authorList>
    </citation>
    <scope>NUCLEOTIDE SEQUENCE [LARGE SCALE GENOMIC DNA]</scope>
    <source>
        <strain evidence="3">WCHAc010005</strain>
    </source>
</reference>
<evidence type="ECO:0000256" key="1">
    <source>
        <dbReference type="SAM" id="SignalP"/>
    </source>
</evidence>
<organism evidence="2 3">
    <name type="scientific">Acinetobacter chinensis</name>
    <dbReference type="NCBI Taxonomy" id="2004650"/>
    <lineage>
        <taxon>Bacteria</taxon>
        <taxon>Pseudomonadati</taxon>
        <taxon>Pseudomonadota</taxon>
        <taxon>Gammaproteobacteria</taxon>
        <taxon>Moraxellales</taxon>
        <taxon>Moraxellaceae</taxon>
        <taxon>Acinetobacter</taxon>
    </lineage>
</organism>
<dbReference type="RefSeq" id="WP_087512045.1">
    <property type="nucleotide sequence ID" value="NZ_CP032134.1"/>
</dbReference>
<dbReference type="AlphaFoldDB" id="A0A3B7M1A0"/>
<protein>
    <submittedName>
        <fullName evidence="2">SRPBCC family protein</fullName>
    </submittedName>
</protein>
<dbReference type="CDD" id="cd07812">
    <property type="entry name" value="SRPBCC"/>
    <property type="match status" value="1"/>
</dbReference>
<name>A0A3B7M1A0_9GAMM</name>
<dbReference type="SUPFAM" id="SSF55961">
    <property type="entry name" value="Bet v1-like"/>
    <property type="match status" value="1"/>
</dbReference>
<evidence type="ECO:0000313" key="2">
    <source>
        <dbReference type="EMBL" id="AXY58145.1"/>
    </source>
</evidence>
<dbReference type="Proteomes" id="UP000263753">
    <property type="component" value="Chromosome"/>
</dbReference>